<sequence>MKRLVLGCAISMALLGCATTETVVFDAENIEQVAQSYAQIQWADVEPTKRINFSIDQSNQKFGFSKGKSAIAAFDIDTQGKELDLEVISHFKKTVFYPNAVLLNEQNQIIKTFETDDFEYKHAYGMDGDRLVSKVTIQPVGKQRVKLLVYTTPELIEGESEVLHPVKLDAIARGNYPPDVPNPMIPHSPFGELSIVAKVDDALVLDEPIAIASSDTAQQKFKTDLAEQQQQAVIDKKAAVTTVALSESVSDIAKLSDAQQQFYLTSIESAVNVGMLDKALALLDEAKALNVEGAQEAFIKAVNASK</sequence>
<keyword evidence="1" id="KW-0732">Signal</keyword>
<organism evidence="2 3">
    <name type="scientific">Vibrio amylolyticus</name>
    <dbReference type="NCBI Taxonomy" id="2847292"/>
    <lineage>
        <taxon>Bacteria</taxon>
        <taxon>Pseudomonadati</taxon>
        <taxon>Pseudomonadota</taxon>
        <taxon>Gammaproteobacteria</taxon>
        <taxon>Vibrionales</taxon>
        <taxon>Vibrionaceae</taxon>
        <taxon>Vibrio</taxon>
    </lineage>
</organism>
<dbReference type="AlphaFoldDB" id="A0A9X1XLN4"/>
<dbReference type="PROSITE" id="PS51257">
    <property type="entry name" value="PROKAR_LIPOPROTEIN"/>
    <property type="match status" value="1"/>
</dbReference>
<evidence type="ECO:0000256" key="1">
    <source>
        <dbReference type="SAM" id="SignalP"/>
    </source>
</evidence>
<dbReference type="RefSeq" id="WP_248009213.1">
    <property type="nucleotide sequence ID" value="NZ_JAJHVV010000007.1"/>
</dbReference>
<dbReference type="GO" id="GO:0042597">
    <property type="term" value="C:periplasmic space"/>
    <property type="evidence" value="ECO:0007669"/>
    <property type="project" value="InterPro"/>
</dbReference>
<gene>
    <name evidence="2" type="ORF">KP803_12735</name>
</gene>
<comment type="caution">
    <text evidence="2">The sequence shown here is derived from an EMBL/GenBank/DDBJ whole genome shotgun (WGS) entry which is preliminary data.</text>
</comment>
<dbReference type="Proteomes" id="UP001139559">
    <property type="component" value="Unassembled WGS sequence"/>
</dbReference>
<evidence type="ECO:0000313" key="3">
    <source>
        <dbReference type="Proteomes" id="UP001139559"/>
    </source>
</evidence>
<accession>A0A9X1XLN4</accession>
<feature type="signal peptide" evidence="1">
    <location>
        <begin position="1"/>
        <end position="18"/>
    </location>
</feature>
<dbReference type="InterPro" id="IPR010794">
    <property type="entry name" value="MalM"/>
</dbReference>
<proteinExistence type="predicted"/>
<keyword evidence="3" id="KW-1185">Reference proteome</keyword>
<dbReference type="GO" id="GO:0008643">
    <property type="term" value="P:carbohydrate transport"/>
    <property type="evidence" value="ECO:0007669"/>
    <property type="project" value="InterPro"/>
</dbReference>
<evidence type="ECO:0000313" key="2">
    <source>
        <dbReference type="EMBL" id="MCK6264138.1"/>
    </source>
</evidence>
<name>A0A9X1XLN4_9VIBR</name>
<reference evidence="2" key="1">
    <citation type="submission" date="2021-11" db="EMBL/GenBank/DDBJ databases">
        <title>Vibrio ZSDE26 sp. nov. and Vibrio ZSDZ34 sp. nov., isolated from coastal seawater in Qingdao.</title>
        <authorList>
            <person name="Zhang P."/>
        </authorList>
    </citation>
    <scope>NUCLEOTIDE SEQUENCE</scope>
    <source>
        <strain evidence="2">ZSDE26</strain>
    </source>
</reference>
<dbReference type="Pfam" id="PF07148">
    <property type="entry name" value="MalM"/>
    <property type="match status" value="1"/>
</dbReference>
<dbReference type="EMBL" id="JAJHVV010000007">
    <property type="protein sequence ID" value="MCK6264138.1"/>
    <property type="molecule type" value="Genomic_DNA"/>
</dbReference>
<feature type="chain" id="PRO_5040899547" evidence="1">
    <location>
        <begin position="19"/>
        <end position="306"/>
    </location>
</feature>
<protein>
    <submittedName>
        <fullName evidence="2">MalM family protein</fullName>
    </submittedName>
</protein>